<name>A0ABD5Z315_9EURY</name>
<gene>
    <name evidence="1" type="ORF">ACFQJ9_09010</name>
</gene>
<dbReference type="Proteomes" id="UP001596447">
    <property type="component" value="Unassembled WGS sequence"/>
</dbReference>
<protein>
    <submittedName>
        <fullName evidence="1">Uncharacterized protein</fullName>
    </submittedName>
</protein>
<reference evidence="1 2" key="1">
    <citation type="journal article" date="2019" name="Int. J. Syst. Evol. Microbiol.">
        <title>The Global Catalogue of Microorganisms (GCM) 10K type strain sequencing project: providing services to taxonomists for standard genome sequencing and annotation.</title>
        <authorList>
            <consortium name="The Broad Institute Genomics Platform"/>
            <consortium name="The Broad Institute Genome Sequencing Center for Infectious Disease"/>
            <person name="Wu L."/>
            <person name="Ma J."/>
        </authorList>
    </citation>
    <scope>NUCLEOTIDE SEQUENCE [LARGE SCALE GENOMIC DNA]</scope>
    <source>
        <strain evidence="1 2">XZGYJ-43</strain>
    </source>
</reference>
<accession>A0ABD5Z315</accession>
<comment type="caution">
    <text evidence="1">The sequence shown here is derived from an EMBL/GenBank/DDBJ whole genome shotgun (WGS) entry which is preliminary data.</text>
</comment>
<evidence type="ECO:0000313" key="2">
    <source>
        <dbReference type="Proteomes" id="UP001596447"/>
    </source>
</evidence>
<dbReference type="RefSeq" id="WP_279529478.1">
    <property type="nucleotide sequence ID" value="NZ_CP122312.1"/>
</dbReference>
<organism evidence="1 2">
    <name type="scientific">Halospeciosus flavus</name>
    <dbReference type="NCBI Taxonomy" id="3032283"/>
    <lineage>
        <taxon>Archaea</taxon>
        <taxon>Methanobacteriati</taxon>
        <taxon>Methanobacteriota</taxon>
        <taxon>Stenosarchaea group</taxon>
        <taxon>Halobacteria</taxon>
        <taxon>Halobacteriales</taxon>
        <taxon>Halobacteriaceae</taxon>
        <taxon>Halospeciosus</taxon>
    </lineage>
</organism>
<sequence>MTLTVEPEKYRIETQTATVGDTVTVPYHSVGISVHPLTPFEQSVTVSYLVPNDADSRASGAGDGNEFTIEERVFGLGEYADVELPYYATGTTVFSPVDDELTFVYYLG</sequence>
<dbReference type="AlphaFoldDB" id="A0ABD5Z315"/>
<keyword evidence="2" id="KW-1185">Reference proteome</keyword>
<proteinExistence type="predicted"/>
<dbReference type="EMBL" id="JBHTAR010000011">
    <property type="protein sequence ID" value="MFC7199549.1"/>
    <property type="molecule type" value="Genomic_DNA"/>
</dbReference>
<evidence type="ECO:0000313" key="1">
    <source>
        <dbReference type="EMBL" id="MFC7199549.1"/>
    </source>
</evidence>